<feature type="region of interest" description="Disordered" evidence="1">
    <location>
        <begin position="150"/>
        <end position="170"/>
    </location>
</feature>
<keyword evidence="2" id="KW-1133">Transmembrane helix</keyword>
<feature type="transmembrane region" description="Helical" evidence="2">
    <location>
        <begin position="79"/>
        <end position="106"/>
    </location>
</feature>
<keyword evidence="2" id="KW-0812">Transmembrane</keyword>
<organism evidence="3 4">
    <name type="scientific">Blastococcus carthaginiensis</name>
    <dbReference type="NCBI Taxonomy" id="3050034"/>
    <lineage>
        <taxon>Bacteria</taxon>
        <taxon>Bacillati</taxon>
        <taxon>Actinomycetota</taxon>
        <taxon>Actinomycetes</taxon>
        <taxon>Geodermatophilales</taxon>
        <taxon>Geodermatophilaceae</taxon>
        <taxon>Blastococcus</taxon>
    </lineage>
</organism>
<feature type="transmembrane region" description="Helical" evidence="2">
    <location>
        <begin position="6"/>
        <end position="25"/>
    </location>
</feature>
<protein>
    <submittedName>
        <fullName evidence="3">Uncharacterized protein</fullName>
    </submittedName>
</protein>
<gene>
    <name evidence="3" type="ORF">QOZ88_14620</name>
</gene>
<evidence type="ECO:0000313" key="4">
    <source>
        <dbReference type="Proteomes" id="UP001233673"/>
    </source>
</evidence>
<evidence type="ECO:0000256" key="1">
    <source>
        <dbReference type="SAM" id="MobiDB-lite"/>
    </source>
</evidence>
<dbReference type="EMBL" id="JASNFN010000018">
    <property type="protein sequence ID" value="MDP5183869.1"/>
    <property type="molecule type" value="Genomic_DNA"/>
</dbReference>
<feature type="transmembrane region" description="Helical" evidence="2">
    <location>
        <begin position="118"/>
        <end position="141"/>
    </location>
</feature>
<sequence>MEMIVALIGLFGVILTALVSFMTTWRWGSLPRRMSEIVALAKDMPQERSRPLDQLLDDDIAEYVAHERRRREEIDSERLVLVIRLSWVIRMSLGAWLIAALVRAFLFPRLGLQEGDSAVNWLGGIAGVLAGTAIVAALLLFMRRRWRKQRRAAGRGTGATPPRNPPSDRP</sequence>
<keyword evidence="2" id="KW-0472">Membrane</keyword>
<comment type="caution">
    <text evidence="3">The sequence shown here is derived from an EMBL/GenBank/DDBJ whole genome shotgun (WGS) entry which is preliminary data.</text>
</comment>
<evidence type="ECO:0000313" key="3">
    <source>
        <dbReference type="EMBL" id="MDP5183869.1"/>
    </source>
</evidence>
<keyword evidence="4" id="KW-1185">Reference proteome</keyword>
<reference evidence="4" key="1">
    <citation type="submission" date="2023-05" db="EMBL/GenBank/DDBJ databases">
        <title>Draft genome of Pseudofrankia sp. BMG5.37.</title>
        <authorList>
            <person name="Gtari M."/>
            <person name="Ghodhbane F."/>
            <person name="Sbissi I."/>
        </authorList>
    </citation>
    <scope>NUCLEOTIDE SEQUENCE [LARGE SCALE GENOMIC DNA]</scope>
    <source>
        <strain evidence="4">BMG 814</strain>
    </source>
</reference>
<dbReference type="RefSeq" id="WP_306000478.1">
    <property type="nucleotide sequence ID" value="NZ_JASNFN010000018.1"/>
</dbReference>
<dbReference type="Proteomes" id="UP001233673">
    <property type="component" value="Unassembled WGS sequence"/>
</dbReference>
<accession>A0ABT9IE55</accession>
<evidence type="ECO:0000256" key="2">
    <source>
        <dbReference type="SAM" id="Phobius"/>
    </source>
</evidence>
<name>A0ABT9IE55_9ACTN</name>
<proteinExistence type="predicted"/>